<accession>A0A101XTP4</accession>
<dbReference type="Pfam" id="PF00578">
    <property type="entry name" value="AhpC-TSA"/>
    <property type="match status" value="1"/>
</dbReference>
<dbReference type="EMBL" id="LPVJ01000003">
    <property type="protein sequence ID" value="KUO97256.1"/>
    <property type="molecule type" value="Genomic_DNA"/>
</dbReference>
<dbReference type="AlphaFoldDB" id="A0A101XTP4"/>
<dbReference type="Proteomes" id="UP000053557">
    <property type="component" value="Unassembled WGS sequence"/>
</dbReference>
<dbReference type="InterPro" id="IPR013766">
    <property type="entry name" value="Thioredoxin_domain"/>
</dbReference>
<dbReference type="PROSITE" id="PS51352">
    <property type="entry name" value="THIOREDOXIN_2"/>
    <property type="match status" value="1"/>
</dbReference>
<dbReference type="Gene3D" id="3.40.30.10">
    <property type="entry name" value="Glutaredoxin"/>
    <property type="match status" value="1"/>
</dbReference>
<dbReference type="InterPro" id="IPR036249">
    <property type="entry name" value="Thioredoxin-like_sf"/>
</dbReference>
<dbReference type="GO" id="GO:0016209">
    <property type="term" value="F:antioxidant activity"/>
    <property type="evidence" value="ECO:0007669"/>
    <property type="project" value="InterPro"/>
</dbReference>
<keyword evidence="2" id="KW-0812">Transmembrane</keyword>
<dbReference type="InterPro" id="IPR000866">
    <property type="entry name" value="AhpC/TSA"/>
</dbReference>
<keyword evidence="1" id="KW-1015">Disulfide bond</keyword>
<dbReference type="PANTHER" id="PTHR42852">
    <property type="entry name" value="THIOL:DISULFIDE INTERCHANGE PROTEIN DSBE"/>
    <property type="match status" value="1"/>
</dbReference>
<dbReference type="InterPro" id="IPR017937">
    <property type="entry name" value="Thioredoxin_CS"/>
</dbReference>
<keyword evidence="2" id="KW-0472">Membrane</keyword>
<evidence type="ECO:0000259" key="3">
    <source>
        <dbReference type="PROSITE" id="PS51352"/>
    </source>
</evidence>
<gene>
    <name evidence="4" type="ORF">ATW55_11735</name>
</gene>
<proteinExistence type="predicted"/>
<evidence type="ECO:0000313" key="4">
    <source>
        <dbReference type="EMBL" id="KUO97256.1"/>
    </source>
</evidence>
<dbReference type="InterPro" id="IPR050553">
    <property type="entry name" value="Thioredoxin_ResA/DsbE_sf"/>
</dbReference>
<name>A0A101XTP4_9BACL</name>
<evidence type="ECO:0000256" key="1">
    <source>
        <dbReference type="ARBA" id="ARBA00023157"/>
    </source>
</evidence>
<keyword evidence="5" id="KW-1185">Reference proteome</keyword>
<sequence>MRFRSIRIWIVVVLILVMILVVIVNQVKGNPATLPEPGYQAPPFRLMTFNGGTRSLSQYRGKDVFINFWASWCPPCQAETPDLVRMYRQYGKQVVFLGINLTGSDTVQSAKGFIQYYHIPYTVLEDPKDVIAKKYDVIAIPTSLFINGRGIIVNRVTGGMSKAMMQENFKALINH</sequence>
<dbReference type="OrthoDB" id="25753at2"/>
<dbReference type="GO" id="GO:0016491">
    <property type="term" value="F:oxidoreductase activity"/>
    <property type="evidence" value="ECO:0007669"/>
    <property type="project" value="InterPro"/>
</dbReference>
<keyword evidence="2" id="KW-1133">Transmembrane helix</keyword>
<organism evidence="4 5">
    <name type="scientific">Ferroacidibacillus organovorans</name>
    <dbReference type="NCBI Taxonomy" id="1765683"/>
    <lineage>
        <taxon>Bacteria</taxon>
        <taxon>Bacillati</taxon>
        <taxon>Bacillota</taxon>
        <taxon>Bacilli</taxon>
        <taxon>Bacillales</taxon>
        <taxon>Alicyclobacillaceae</taxon>
        <taxon>Ferroacidibacillus</taxon>
    </lineage>
</organism>
<dbReference type="PROSITE" id="PS00194">
    <property type="entry name" value="THIOREDOXIN_1"/>
    <property type="match status" value="1"/>
</dbReference>
<dbReference type="SUPFAM" id="SSF52833">
    <property type="entry name" value="Thioredoxin-like"/>
    <property type="match status" value="1"/>
</dbReference>
<dbReference type="CDD" id="cd02966">
    <property type="entry name" value="TlpA_like_family"/>
    <property type="match status" value="1"/>
</dbReference>
<protein>
    <recommendedName>
        <fullName evidence="3">Thioredoxin domain-containing protein</fullName>
    </recommendedName>
</protein>
<comment type="caution">
    <text evidence="4">The sequence shown here is derived from an EMBL/GenBank/DDBJ whole genome shotgun (WGS) entry which is preliminary data.</text>
</comment>
<dbReference type="RefSeq" id="WP_067711231.1">
    <property type="nucleotide sequence ID" value="NZ_LPVJ01000003.1"/>
</dbReference>
<feature type="transmembrane region" description="Helical" evidence="2">
    <location>
        <begin position="6"/>
        <end position="24"/>
    </location>
</feature>
<reference evidence="4 5" key="1">
    <citation type="submission" date="2015-12" db="EMBL/GenBank/DDBJ databases">
        <title>Draft genome sequence of Acidibacillus ferrooxidans ITV001, isolated from a chalcopyrite acid mine drainage site in Brazil.</title>
        <authorList>
            <person name="Dall'Agnol H."/>
            <person name="Nancucheo I."/>
            <person name="Johnson B."/>
            <person name="Oliveira R."/>
            <person name="Leite L."/>
            <person name="Pylro V."/>
            <person name="Nunes G.L."/>
            <person name="Tzotzos G."/>
            <person name="Fernandes G.R."/>
            <person name="Dutra J."/>
            <person name="Orellana S.C."/>
            <person name="Oliveira G."/>
        </authorList>
    </citation>
    <scope>NUCLEOTIDE SEQUENCE [LARGE SCALE GENOMIC DNA]</scope>
    <source>
        <strain evidence="5">ITV01</strain>
    </source>
</reference>
<feature type="domain" description="Thioredoxin" evidence="3">
    <location>
        <begin position="35"/>
        <end position="174"/>
    </location>
</feature>
<evidence type="ECO:0000256" key="2">
    <source>
        <dbReference type="SAM" id="Phobius"/>
    </source>
</evidence>
<evidence type="ECO:0000313" key="5">
    <source>
        <dbReference type="Proteomes" id="UP000053557"/>
    </source>
</evidence>
<dbReference type="PANTHER" id="PTHR42852:SF1">
    <property type="entry name" value="THIOREDOXIN-LIKE PROTEIN YNEN"/>
    <property type="match status" value="1"/>
</dbReference>